<dbReference type="EMBL" id="ADVG01000003">
    <property type="protein sequence ID" value="EFH84151.1"/>
    <property type="molecule type" value="Genomic_DNA"/>
</dbReference>
<keyword evidence="3" id="KW-0731">Sigma factor</keyword>
<dbReference type="eggNOG" id="COG0542">
    <property type="taxonomic scope" value="Bacteria"/>
</dbReference>
<dbReference type="SUPFAM" id="SSF88946">
    <property type="entry name" value="Sigma2 domain of RNA polymerase sigma factors"/>
    <property type="match status" value="2"/>
</dbReference>
<evidence type="ECO:0000256" key="3">
    <source>
        <dbReference type="ARBA" id="ARBA00023082"/>
    </source>
</evidence>
<dbReference type="InterPro" id="IPR007627">
    <property type="entry name" value="RNA_pol_sigma70_r2"/>
</dbReference>
<keyword evidence="9" id="KW-1185">Reference proteome</keyword>
<keyword evidence="4" id="KW-0238">DNA-binding</keyword>
<proteinExistence type="inferred from homology"/>
<dbReference type="InterPro" id="IPR000943">
    <property type="entry name" value="RNA_pol_sigma70"/>
</dbReference>
<dbReference type="GO" id="GO:0003677">
    <property type="term" value="F:DNA binding"/>
    <property type="evidence" value="ECO:0007669"/>
    <property type="project" value="UniProtKB-KW"/>
</dbReference>
<keyword evidence="5" id="KW-0804">Transcription</keyword>
<dbReference type="PANTHER" id="PTHR43133">
    <property type="entry name" value="RNA POLYMERASE ECF-TYPE SIGMA FACTO"/>
    <property type="match status" value="1"/>
</dbReference>
<dbReference type="Gene3D" id="1.10.10.10">
    <property type="entry name" value="Winged helix-like DNA-binding domain superfamily/Winged helix DNA-binding domain"/>
    <property type="match status" value="1"/>
</dbReference>
<dbReference type="InterPro" id="IPR036388">
    <property type="entry name" value="WH-like_DNA-bd_sf"/>
</dbReference>
<evidence type="ECO:0000313" key="9">
    <source>
        <dbReference type="Proteomes" id="UP000004508"/>
    </source>
</evidence>
<dbReference type="Pfam" id="PF04545">
    <property type="entry name" value="Sigma70_r4"/>
    <property type="match status" value="1"/>
</dbReference>
<name>D6TV51_KTERA</name>
<dbReference type="AlphaFoldDB" id="D6TV51"/>
<dbReference type="SUPFAM" id="SSF88659">
    <property type="entry name" value="Sigma3 and sigma4 domains of RNA polymerase sigma factors"/>
    <property type="match status" value="1"/>
</dbReference>
<dbReference type="PRINTS" id="PR00046">
    <property type="entry name" value="SIGMA70FCT"/>
</dbReference>
<protein>
    <submittedName>
        <fullName evidence="8">RNA polymerase, sigma 32 subunit, RpoH</fullName>
    </submittedName>
</protein>
<dbReference type="InterPro" id="IPR039425">
    <property type="entry name" value="RNA_pol_sigma-70-like"/>
</dbReference>
<comment type="similarity">
    <text evidence="1">Belongs to the sigma-70 factor family. ECF subfamily.</text>
</comment>
<dbReference type="SUPFAM" id="SSF81923">
    <property type="entry name" value="Double Clp-N motif"/>
    <property type="match status" value="1"/>
</dbReference>
<organism evidence="8 9">
    <name type="scientific">Ktedonobacter racemifer DSM 44963</name>
    <dbReference type="NCBI Taxonomy" id="485913"/>
    <lineage>
        <taxon>Bacteria</taxon>
        <taxon>Bacillati</taxon>
        <taxon>Chloroflexota</taxon>
        <taxon>Ktedonobacteria</taxon>
        <taxon>Ktedonobacterales</taxon>
        <taxon>Ktedonobacteraceae</taxon>
        <taxon>Ktedonobacter</taxon>
    </lineage>
</organism>
<dbReference type="GO" id="GO:0006352">
    <property type="term" value="P:DNA-templated transcription initiation"/>
    <property type="evidence" value="ECO:0007669"/>
    <property type="project" value="InterPro"/>
</dbReference>
<dbReference type="GO" id="GO:0016987">
    <property type="term" value="F:sigma factor activity"/>
    <property type="evidence" value="ECO:0007669"/>
    <property type="project" value="UniProtKB-KW"/>
</dbReference>
<dbReference type="Pfam" id="PF04542">
    <property type="entry name" value="Sigma70_r2"/>
    <property type="match status" value="1"/>
</dbReference>
<dbReference type="STRING" id="485913.Krac_5171"/>
<dbReference type="InterPro" id="IPR013325">
    <property type="entry name" value="RNA_pol_sigma_r2"/>
</dbReference>
<reference evidence="8 9" key="1">
    <citation type="journal article" date="2011" name="Stand. Genomic Sci.">
        <title>Non-contiguous finished genome sequence and contextual data of the filamentous soil bacterium Ktedonobacter racemifer type strain (SOSP1-21).</title>
        <authorList>
            <person name="Chang Y.J."/>
            <person name="Land M."/>
            <person name="Hauser L."/>
            <person name="Chertkov O."/>
            <person name="Del Rio T.G."/>
            <person name="Nolan M."/>
            <person name="Copeland A."/>
            <person name="Tice H."/>
            <person name="Cheng J.F."/>
            <person name="Lucas S."/>
            <person name="Han C."/>
            <person name="Goodwin L."/>
            <person name="Pitluck S."/>
            <person name="Ivanova N."/>
            <person name="Ovchinikova G."/>
            <person name="Pati A."/>
            <person name="Chen A."/>
            <person name="Palaniappan K."/>
            <person name="Mavromatis K."/>
            <person name="Liolios K."/>
            <person name="Brettin T."/>
            <person name="Fiebig A."/>
            <person name="Rohde M."/>
            <person name="Abt B."/>
            <person name="Goker M."/>
            <person name="Detter J.C."/>
            <person name="Woyke T."/>
            <person name="Bristow J."/>
            <person name="Eisen J.A."/>
            <person name="Markowitz V."/>
            <person name="Hugenholtz P."/>
            <person name="Kyrpides N.C."/>
            <person name="Klenk H.P."/>
            <person name="Lapidus A."/>
        </authorList>
    </citation>
    <scope>NUCLEOTIDE SEQUENCE [LARGE SCALE GENOMIC DNA]</scope>
    <source>
        <strain evidence="9">DSM 44963</strain>
    </source>
</reference>
<dbReference type="OrthoDB" id="148476at2"/>
<dbReference type="InterPro" id="IPR007630">
    <property type="entry name" value="RNA_pol_sigma70_r4"/>
</dbReference>
<dbReference type="Pfam" id="PF02861">
    <property type="entry name" value="Clp_N"/>
    <property type="match status" value="1"/>
</dbReference>
<feature type="domain" description="Clp R" evidence="7">
    <location>
        <begin position="180"/>
        <end position="323"/>
    </location>
</feature>
<dbReference type="Proteomes" id="UP000004508">
    <property type="component" value="Unassembled WGS sequence"/>
</dbReference>
<dbReference type="Gene3D" id="1.10.1780.10">
    <property type="entry name" value="Clp, N-terminal domain"/>
    <property type="match status" value="1"/>
</dbReference>
<comment type="caution">
    <text evidence="8">The sequence shown here is derived from an EMBL/GenBank/DDBJ whole genome shotgun (WGS) entry which is preliminary data.</text>
</comment>
<sequence length="450" mass="51029">MEISFSEKERQRYTLMEAIFREHYVEVHAFILHKVRRPEIADDLTSVVFLKALRWLLDDRGMRQVRSWLYAAARTTLADYWQEQAKGAALPLETLEEHAIIPHELEQGEAQVRVQRLLSLLPERERQVLLLRYMQGYTAAEVGQELGLTPGHVRVLQLRALRQAALFETEERKLSPMHEIALPYTKQGQQVLELAREEALALQHYYIGPEHLLLGILAEGSAAAPLAEQGITLEHVRSGLLFLVGRDQGGAKAETAFTPQARHILAGAEQQAQADGEKAISPHYILSALQSAESEYGITYGLLQSLGVERRAAVRPSVDEQTNESALALADYLRDLTPTLSPEQERQLAHKVTQAEREKKRAEYRSVQPDSQVIEEGKLAYYQLFMACQEQVFTIIKEYLAPGRDVGKLLDAANRGLTYAIYKFGLKQQVSFRAYASHWIHLEIMELVLE</sequence>
<dbReference type="eggNOG" id="COG1595">
    <property type="taxonomic scope" value="Bacteria"/>
</dbReference>
<dbReference type="InterPro" id="IPR036628">
    <property type="entry name" value="Clp_N_dom_sf"/>
</dbReference>
<keyword evidence="2" id="KW-0805">Transcription regulation</keyword>
<evidence type="ECO:0000256" key="1">
    <source>
        <dbReference type="ARBA" id="ARBA00010641"/>
    </source>
</evidence>
<dbReference type="PANTHER" id="PTHR43133:SF62">
    <property type="entry name" value="RNA POLYMERASE SIGMA FACTOR SIGZ"/>
    <property type="match status" value="1"/>
</dbReference>
<dbReference type="PROSITE" id="PS51903">
    <property type="entry name" value="CLP_R"/>
    <property type="match status" value="1"/>
</dbReference>
<evidence type="ECO:0000259" key="7">
    <source>
        <dbReference type="PROSITE" id="PS51903"/>
    </source>
</evidence>
<accession>D6TV51</accession>
<evidence type="ECO:0000256" key="5">
    <source>
        <dbReference type="ARBA" id="ARBA00023163"/>
    </source>
</evidence>
<gene>
    <name evidence="8" type="ORF">Krac_5171</name>
</gene>
<dbReference type="CDD" id="cd06171">
    <property type="entry name" value="Sigma70_r4"/>
    <property type="match status" value="1"/>
</dbReference>
<dbReference type="NCBIfam" id="TIGR02937">
    <property type="entry name" value="sigma70-ECF"/>
    <property type="match status" value="1"/>
</dbReference>
<evidence type="ECO:0000313" key="8">
    <source>
        <dbReference type="EMBL" id="EFH84151.1"/>
    </source>
</evidence>
<evidence type="ECO:0000256" key="4">
    <source>
        <dbReference type="ARBA" id="ARBA00023125"/>
    </source>
</evidence>
<keyword evidence="6" id="KW-0677">Repeat</keyword>
<dbReference type="InterPro" id="IPR014284">
    <property type="entry name" value="RNA_pol_sigma-70_dom"/>
</dbReference>
<dbReference type="Gene3D" id="1.10.1740.10">
    <property type="match status" value="2"/>
</dbReference>
<evidence type="ECO:0000256" key="6">
    <source>
        <dbReference type="PROSITE-ProRule" id="PRU01251"/>
    </source>
</evidence>
<dbReference type="InterPro" id="IPR013324">
    <property type="entry name" value="RNA_pol_sigma_r3/r4-like"/>
</dbReference>
<dbReference type="InParanoid" id="D6TV51"/>
<dbReference type="RefSeq" id="WP_007915421.1">
    <property type="nucleotide sequence ID" value="NZ_ADVG01000003.1"/>
</dbReference>
<dbReference type="InterPro" id="IPR004176">
    <property type="entry name" value="Clp_R_N"/>
</dbReference>
<evidence type="ECO:0000256" key="2">
    <source>
        <dbReference type="ARBA" id="ARBA00023015"/>
    </source>
</evidence>